<gene>
    <name evidence="8" type="ORF">GCM10023082_61810</name>
</gene>
<feature type="transmembrane region" description="Helical" evidence="6">
    <location>
        <begin position="197"/>
        <end position="217"/>
    </location>
</feature>
<evidence type="ECO:0000256" key="5">
    <source>
        <dbReference type="ARBA" id="ARBA00023136"/>
    </source>
</evidence>
<evidence type="ECO:0000256" key="1">
    <source>
        <dbReference type="ARBA" id="ARBA00004141"/>
    </source>
</evidence>
<dbReference type="Gene3D" id="1.10.3720.10">
    <property type="entry name" value="MetI-like"/>
    <property type="match status" value="1"/>
</dbReference>
<dbReference type="InterPro" id="IPR051204">
    <property type="entry name" value="ABC_transp_perm/SBD"/>
</dbReference>
<accession>A0ABP7GAV5</accession>
<keyword evidence="3 6" id="KW-0812">Transmembrane</keyword>
<dbReference type="RefSeq" id="WP_345654923.1">
    <property type="nucleotide sequence ID" value="NZ_BAABEP010000079.1"/>
</dbReference>
<evidence type="ECO:0000313" key="8">
    <source>
        <dbReference type="EMBL" id="GAA3758905.1"/>
    </source>
</evidence>
<comment type="subcellular location">
    <subcellularLocation>
        <location evidence="6">Cell membrane</location>
        <topology evidence="6">Multi-pass membrane protein</topology>
    </subcellularLocation>
    <subcellularLocation>
        <location evidence="1">Membrane</location>
        <topology evidence="1">Multi-pass membrane protein</topology>
    </subcellularLocation>
</comment>
<keyword evidence="5 6" id="KW-0472">Membrane</keyword>
<dbReference type="InterPro" id="IPR000515">
    <property type="entry name" value="MetI-like"/>
</dbReference>
<evidence type="ECO:0000259" key="7">
    <source>
        <dbReference type="PROSITE" id="PS50928"/>
    </source>
</evidence>
<evidence type="ECO:0000256" key="2">
    <source>
        <dbReference type="ARBA" id="ARBA00022448"/>
    </source>
</evidence>
<keyword evidence="2 6" id="KW-0813">Transport</keyword>
<name>A0ABP7GAV5_9ACTN</name>
<dbReference type="PANTHER" id="PTHR30177">
    <property type="entry name" value="GLYCINE BETAINE/L-PROLINE TRANSPORT SYSTEM PERMEASE PROTEIN PROW"/>
    <property type="match status" value="1"/>
</dbReference>
<organism evidence="8 9">
    <name type="scientific">Streptomyces tremellae</name>
    <dbReference type="NCBI Taxonomy" id="1124239"/>
    <lineage>
        <taxon>Bacteria</taxon>
        <taxon>Bacillati</taxon>
        <taxon>Actinomycetota</taxon>
        <taxon>Actinomycetes</taxon>
        <taxon>Kitasatosporales</taxon>
        <taxon>Streptomycetaceae</taxon>
        <taxon>Streptomyces</taxon>
    </lineage>
</organism>
<keyword evidence="4 6" id="KW-1133">Transmembrane helix</keyword>
<evidence type="ECO:0000313" key="9">
    <source>
        <dbReference type="Proteomes" id="UP001499884"/>
    </source>
</evidence>
<feature type="transmembrane region" description="Helical" evidence="6">
    <location>
        <begin position="161"/>
        <end position="185"/>
    </location>
</feature>
<feature type="transmembrane region" description="Helical" evidence="6">
    <location>
        <begin position="64"/>
        <end position="84"/>
    </location>
</feature>
<dbReference type="EMBL" id="BAABEP010000079">
    <property type="protein sequence ID" value="GAA3758905.1"/>
    <property type="molecule type" value="Genomic_DNA"/>
</dbReference>
<evidence type="ECO:0000256" key="6">
    <source>
        <dbReference type="RuleBase" id="RU363032"/>
    </source>
</evidence>
<reference evidence="9" key="1">
    <citation type="journal article" date="2019" name="Int. J. Syst. Evol. Microbiol.">
        <title>The Global Catalogue of Microorganisms (GCM) 10K type strain sequencing project: providing services to taxonomists for standard genome sequencing and annotation.</title>
        <authorList>
            <consortium name="The Broad Institute Genomics Platform"/>
            <consortium name="The Broad Institute Genome Sequencing Center for Infectious Disease"/>
            <person name="Wu L."/>
            <person name="Ma J."/>
        </authorList>
    </citation>
    <scope>NUCLEOTIDE SEQUENCE [LARGE SCALE GENOMIC DNA]</scope>
    <source>
        <strain evidence="9">JCM 30846</strain>
    </source>
</reference>
<comment type="caution">
    <text evidence="8">The sequence shown here is derived from an EMBL/GenBank/DDBJ whole genome shotgun (WGS) entry which is preliminary data.</text>
</comment>
<evidence type="ECO:0000256" key="4">
    <source>
        <dbReference type="ARBA" id="ARBA00022989"/>
    </source>
</evidence>
<comment type="similarity">
    <text evidence="6">Belongs to the binding-protein-dependent transport system permease family.</text>
</comment>
<dbReference type="PROSITE" id="PS50928">
    <property type="entry name" value="ABC_TM1"/>
    <property type="match status" value="1"/>
</dbReference>
<dbReference type="PANTHER" id="PTHR30177:SF33">
    <property type="entry name" value="POSSIBLE OSMOPROTECTANT (GLYCINE BETAINE_CARNITINE_CHOLINE_L-PROLINE) TRANSPORT INTEGRAL MEMBRANE PROTEIN ABC TRANSPORTER PROZ"/>
    <property type="match status" value="1"/>
</dbReference>
<protein>
    <submittedName>
        <fullName evidence="8">ABC transporter permease subunit</fullName>
    </submittedName>
</protein>
<dbReference type="Pfam" id="PF00528">
    <property type="entry name" value="BPD_transp_1"/>
    <property type="match status" value="1"/>
</dbReference>
<keyword evidence="9" id="KW-1185">Reference proteome</keyword>
<proteinExistence type="inferred from homology"/>
<evidence type="ECO:0000256" key="3">
    <source>
        <dbReference type="ARBA" id="ARBA00022692"/>
    </source>
</evidence>
<feature type="transmembrane region" description="Helical" evidence="6">
    <location>
        <begin position="33"/>
        <end position="52"/>
    </location>
</feature>
<feature type="domain" description="ABC transmembrane type-1" evidence="7">
    <location>
        <begin position="27"/>
        <end position="214"/>
    </location>
</feature>
<dbReference type="CDD" id="cd06261">
    <property type="entry name" value="TM_PBP2"/>
    <property type="match status" value="1"/>
</dbReference>
<dbReference type="Proteomes" id="UP001499884">
    <property type="component" value="Unassembled WGS sequence"/>
</dbReference>
<dbReference type="SUPFAM" id="SSF161098">
    <property type="entry name" value="MetI-like"/>
    <property type="match status" value="1"/>
</dbReference>
<sequence length="251" mass="25658">MSDALTWLTEPAHWRDDLGTPGIPAQLAAHLEYSLTAVVIAAAVAVPLGLYIGHTGRARSLVTVANGVRALPTFGLLILLYVLVSPHIGGRGDAPYLVPTEIVLVLLAIPPILGNTSAGIQNVDPAVRDASSGVGMTGRQVLLRVELPIALPLVLSGLRSAVLQVVATATVAAYVGLGGIGRYLYDGLAARDFGQMTGGAVLVAALALAIDGVLALVQRYTVSPGVSGRFGAARRGAARAAADTPTEPVLP</sequence>
<dbReference type="InterPro" id="IPR035906">
    <property type="entry name" value="MetI-like_sf"/>
</dbReference>